<dbReference type="EMBL" id="BMAU01021265">
    <property type="protein sequence ID" value="GFY06953.1"/>
    <property type="molecule type" value="Genomic_DNA"/>
</dbReference>
<comment type="caution">
    <text evidence="1">The sequence shown here is derived from an EMBL/GenBank/DDBJ whole genome shotgun (WGS) entry which is preliminary data.</text>
</comment>
<reference evidence="1" key="1">
    <citation type="submission" date="2020-08" db="EMBL/GenBank/DDBJ databases">
        <title>Multicomponent nature underlies the extraordinary mechanical properties of spider dragline silk.</title>
        <authorList>
            <person name="Kono N."/>
            <person name="Nakamura H."/>
            <person name="Mori M."/>
            <person name="Yoshida Y."/>
            <person name="Ohtoshi R."/>
            <person name="Malay A.D."/>
            <person name="Moran D.A.P."/>
            <person name="Tomita M."/>
            <person name="Numata K."/>
            <person name="Arakawa K."/>
        </authorList>
    </citation>
    <scope>NUCLEOTIDE SEQUENCE</scope>
</reference>
<protein>
    <submittedName>
        <fullName evidence="1">Uncharacterized protein</fullName>
    </submittedName>
</protein>
<evidence type="ECO:0000313" key="2">
    <source>
        <dbReference type="Proteomes" id="UP000887159"/>
    </source>
</evidence>
<sequence length="144" mass="15752">MSCREARMTLAAKDMGSCQLGAMAVVVVSACFRSIKVAWGIEPRLSGLEFDAVTTRLPTAPYWIALVICDPPRKIAWRAVDELEKIRPSVYTEIVRLVYMINASLITASSQKIPDGSLEVDGAISRTPILLEIVISDPFLEVVG</sequence>
<organism evidence="1 2">
    <name type="scientific">Trichonephila clavipes</name>
    <name type="common">Golden silk orbweaver</name>
    <name type="synonym">Nephila clavipes</name>
    <dbReference type="NCBI Taxonomy" id="2585209"/>
    <lineage>
        <taxon>Eukaryota</taxon>
        <taxon>Metazoa</taxon>
        <taxon>Ecdysozoa</taxon>
        <taxon>Arthropoda</taxon>
        <taxon>Chelicerata</taxon>
        <taxon>Arachnida</taxon>
        <taxon>Araneae</taxon>
        <taxon>Araneomorphae</taxon>
        <taxon>Entelegynae</taxon>
        <taxon>Araneoidea</taxon>
        <taxon>Nephilidae</taxon>
        <taxon>Trichonephila</taxon>
    </lineage>
</organism>
<proteinExistence type="predicted"/>
<dbReference type="AlphaFoldDB" id="A0A8X6VGG9"/>
<dbReference type="PROSITE" id="PS51257">
    <property type="entry name" value="PROKAR_LIPOPROTEIN"/>
    <property type="match status" value="1"/>
</dbReference>
<accession>A0A8X6VGG9</accession>
<dbReference type="Proteomes" id="UP000887159">
    <property type="component" value="Unassembled WGS sequence"/>
</dbReference>
<gene>
    <name evidence="1" type="ORF">TNCV_4090551</name>
</gene>
<name>A0A8X6VGG9_TRICX</name>
<evidence type="ECO:0000313" key="1">
    <source>
        <dbReference type="EMBL" id="GFY06953.1"/>
    </source>
</evidence>
<keyword evidence="2" id="KW-1185">Reference proteome</keyword>